<dbReference type="EnsemblProtists" id="EKX36731">
    <property type="protein sequence ID" value="EKX36731"/>
    <property type="gene ID" value="GUITHDRAFT_117030"/>
</dbReference>
<reference evidence="2 4" key="1">
    <citation type="journal article" date="2012" name="Nature">
        <title>Algal genomes reveal evolutionary mosaicism and the fate of nucleomorphs.</title>
        <authorList>
            <consortium name="DOE Joint Genome Institute"/>
            <person name="Curtis B.A."/>
            <person name="Tanifuji G."/>
            <person name="Burki F."/>
            <person name="Gruber A."/>
            <person name="Irimia M."/>
            <person name="Maruyama S."/>
            <person name="Arias M.C."/>
            <person name="Ball S.G."/>
            <person name="Gile G.H."/>
            <person name="Hirakawa Y."/>
            <person name="Hopkins J.F."/>
            <person name="Kuo A."/>
            <person name="Rensing S.A."/>
            <person name="Schmutz J."/>
            <person name="Symeonidi A."/>
            <person name="Elias M."/>
            <person name="Eveleigh R.J."/>
            <person name="Herman E.K."/>
            <person name="Klute M.J."/>
            <person name="Nakayama T."/>
            <person name="Obornik M."/>
            <person name="Reyes-Prieto A."/>
            <person name="Armbrust E.V."/>
            <person name="Aves S.J."/>
            <person name="Beiko R.G."/>
            <person name="Coutinho P."/>
            <person name="Dacks J.B."/>
            <person name="Durnford D.G."/>
            <person name="Fast N.M."/>
            <person name="Green B.R."/>
            <person name="Grisdale C.J."/>
            <person name="Hempel F."/>
            <person name="Henrissat B."/>
            <person name="Hoppner M.P."/>
            <person name="Ishida K."/>
            <person name="Kim E."/>
            <person name="Koreny L."/>
            <person name="Kroth P.G."/>
            <person name="Liu Y."/>
            <person name="Malik S.B."/>
            <person name="Maier U.G."/>
            <person name="McRose D."/>
            <person name="Mock T."/>
            <person name="Neilson J.A."/>
            <person name="Onodera N.T."/>
            <person name="Poole A.M."/>
            <person name="Pritham E.J."/>
            <person name="Richards T.A."/>
            <person name="Rocap G."/>
            <person name="Roy S.W."/>
            <person name="Sarai C."/>
            <person name="Schaack S."/>
            <person name="Shirato S."/>
            <person name="Slamovits C.H."/>
            <person name="Spencer D.F."/>
            <person name="Suzuki S."/>
            <person name="Worden A.Z."/>
            <person name="Zauner S."/>
            <person name="Barry K."/>
            <person name="Bell C."/>
            <person name="Bharti A.K."/>
            <person name="Crow J.A."/>
            <person name="Grimwood J."/>
            <person name="Kramer R."/>
            <person name="Lindquist E."/>
            <person name="Lucas S."/>
            <person name="Salamov A."/>
            <person name="McFadden G.I."/>
            <person name="Lane C.E."/>
            <person name="Keeling P.J."/>
            <person name="Gray M.W."/>
            <person name="Grigoriev I.V."/>
            <person name="Archibald J.M."/>
        </authorList>
    </citation>
    <scope>NUCLEOTIDE SEQUENCE</scope>
    <source>
        <strain evidence="2 4">CCMP2712</strain>
    </source>
</reference>
<feature type="region of interest" description="Disordered" evidence="1">
    <location>
        <begin position="50"/>
        <end position="69"/>
    </location>
</feature>
<protein>
    <submittedName>
        <fullName evidence="2 3">Uncharacterized protein</fullName>
    </submittedName>
</protein>
<organism evidence="2">
    <name type="scientific">Guillardia theta (strain CCMP2712)</name>
    <name type="common">Cryptophyte</name>
    <dbReference type="NCBI Taxonomy" id="905079"/>
    <lineage>
        <taxon>Eukaryota</taxon>
        <taxon>Cryptophyceae</taxon>
        <taxon>Pyrenomonadales</taxon>
        <taxon>Geminigeraceae</taxon>
        <taxon>Guillardia</taxon>
    </lineage>
</organism>
<keyword evidence="4" id="KW-1185">Reference proteome</keyword>
<dbReference type="HOGENOM" id="CLU_1067292_0_0_1"/>
<gene>
    <name evidence="2" type="ORF">GUITHDRAFT_117030</name>
</gene>
<accession>L1IKG1</accession>
<dbReference type="RefSeq" id="XP_005823711.1">
    <property type="nucleotide sequence ID" value="XM_005823654.1"/>
</dbReference>
<name>L1IKG1_GUITC</name>
<evidence type="ECO:0000313" key="3">
    <source>
        <dbReference type="EnsemblProtists" id="EKX36731"/>
    </source>
</evidence>
<dbReference type="PaxDb" id="55529-EKX36731"/>
<dbReference type="EMBL" id="JH993068">
    <property type="protein sequence ID" value="EKX36731.1"/>
    <property type="molecule type" value="Genomic_DNA"/>
</dbReference>
<dbReference type="KEGG" id="gtt:GUITHDRAFT_117030"/>
<reference evidence="4" key="2">
    <citation type="submission" date="2012-11" db="EMBL/GenBank/DDBJ databases">
        <authorList>
            <person name="Kuo A."/>
            <person name="Curtis B.A."/>
            <person name="Tanifuji G."/>
            <person name="Burki F."/>
            <person name="Gruber A."/>
            <person name="Irimia M."/>
            <person name="Maruyama S."/>
            <person name="Arias M.C."/>
            <person name="Ball S.G."/>
            <person name="Gile G.H."/>
            <person name="Hirakawa Y."/>
            <person name="Hopkins J.F."/>
            <person name="Rensing S.A."/>
            <person name="Schmutz J."/>
            <person name="Symeonidi A."/>
            <person name="Elias M."/>
            <person name="Eveleigh R.J."/>
            <person name="Herman E.K."/>
            <person name="Klute M.J."/>
            <person name="Nakayama T."/>
            <person name="Obornik M."/>
            <person name="Reyes-Prieto A."/>
            <person name="Armbrust E.V."/>
            <person name="Aves S.J."/>
            <person name="Beiko R.G."/>
            <person name="Coutinho P."/>
            <person name="Dacks J.B."/>
            <person name="Durnford D.G."/>
            <person name="Fast N.M."/>
            <person name="Green B.R."/>
            <person name="Grisdale C."/>
            <person name="Hempe F."/>
            <person name="Henrissat B."/>
            <person name="Hoppner M.P."/>
            <person name="Ishida K.-I."/>
            <person name="Kim E."/>
            <person name="Koreny L."/>
            <person name="Kroth P.G."/>
            <person name="Liu Y."/>
            <person name="Malik S.-B."/>
            <person name="Maier U.G."/>
            <person name="McRose D."/>
            <person name="Mock T."/>
            <person name="Neilson J.A."/>
            <person name="Onodera N.T."/>
            <person name="Poole A.M."/>
            <person name="Pritham E.J."/>
            <person name="Richards T.A."/>
            <person name="Rocap G."/>
            <person name="Roy S.W."/>
            <person name="Sarai C."/>
            <person name="Schaack S."/>
            <person name="Shirato S."/>
            <person name="Slamovits C.H."/>
            <person name="Spencer D.F."/>
            <person name="Suzuki S."/>
            <person name="Worden A.Z."/>
            <person name="Zauner S."/>
            <person name="Barry K."/>
            <person name="Bell C."/>
            <person name="Bharti A.K."/>
            <person name="Crow J.A."/>
            <person name="Grimwood J."/>
            <person name="Kramer R."/>
            <person name="Lindquist E."/>
            <person name="Lucas S."/>
            <person name="Salamov A."/>
            <person name="McFadden G.I."/>
            <person name="Lane C.E."/>
            <person name="Keeling P.J."/>
            <person name="Gray M.W."/>
            <person name="Grigoriev I.V."/>
            <person name="Archibald J.M."/>
        </authorList>
    </citation>
    <scope>NUCLEOTIDE SEQUENCE</scope>
    <source>
        <strain evidence="4">CCMP2712</strain>
    </source>
</reference>
<dbReference type="Proteomes" id="UP000011087">
    <property type="component" value="Unassembled WGS sequence"/>
</dbReference>
<dbReference type="AlphaFoldDB" id="L1IKG1"/>
<evidence type="ECO:0000256" key="1">
    <source>
        <dbReference type="SAM" id="MobiDB-lite"/>
    </source>
</evidence>
<proteinExistence type="predicted"/>
<dbReference type="GeneID" id="17293491"/>
<sequence>MSCMHGSGSFDFLSLPLDEGSFPAVTDDLQHEDDKDVMEQEIFVEKLFCPSPPLFPESTSEEDNDGFMDDESYAQSSVELTTDDLNHNSNSPSDEDDGDVEVDCADDEIISAFIGVNVKPNARRRMQDLQRLFWKLNKRKVIQLISHEEVNQNCVLGFSEILVDDLGEFNSSIRNLVLKDESHCWLMNGRESIKEPTWPVYEILRQIGIKPVKGMRGPKHGDPGKRDFMYYTKYEFCRELMLKNRCRLQAGFIGRGRRNYF</sequence>
<reference evidence="3" key="3">
    <citation type="submission" date="2016-03" db="UniProtKB">
        <authorList>
            <consortium name="EnsemblProtists"/>
        </authorList>
    </citation>
    <scope>IDENTIFICATION</scope>
</reference>
<feature type="compositionally biased region" description="Acidic residues" evidence="1">
    <location>
        <begin position="59"/>
        <end position="69"/>
    </location>
</feature>
<evidence type="ECO:0000313" key="4">
    <source>
        <dbReference type="Proteomes" id="UP000011087"/>
    </source>
</evidence>
<evidence type="ECO:0000313" key="2">
    <source>
        <dbReference type="EMBL" id="EKX36731.1"/>
    </source>
</evidence>